<protein>
    <submittedName>
        <fullName evidence="1">Uncharacterized protein</fullName>
    </submittedName>
</protein>
<dbReference type="AlphaFoldDB" id="A0A182RJ02"/>
<sequence>MHVGIRGIPADILQNNVPRFTNSRAHHQLREGRVYVPSGEIPISAVVANIPSGLIVANVMETFYTSQKPTFDLPCRTLNFWRGCVVIYSDERMELLTL</sequence>
<dbReference type="VEuPathDB" id="VectorBase:AFUN006218"/>
<organism evidence="1">
    <name type="scientific">Anopheles funestus</name>
    <name type="common">African malaria mosquito</name>
    <dbReference type="NCBI Taxonomy" id="62324"/>
    <lineage>
        <taxon>Eukaryota</taxon>
        <taxon>Metazoa</taxon>
        <taxon>Ecdysozoa</taxon>
        <taxon>Arthropoda</taxon>
        <taxon>Hexapoda</taxon>
        <taxon>Insecta</taxon>
        <taxon>Pterygota</taxon>
        <taxon>Neoptera</taxon>
        <taxon>Endopterygota</taxon>
        <taxon>Diptera</taxon>
        <taxon>Nematocera</taxon>
        <taxon>Culicoidea</taxon>
        <taxon>Culicidae</taxon>
        <taxon>Anophelinae</taxon>
        <taxon>Anopheles</taxon>
    </lineage>
</organism>
<accession>A0A182RJ02</accession>
<name>A0A182RJ02_ANOFN</name>
<reference evidence="1" key="1">
    <citation type="submission" date="2020-05" db="UniProtKB">
        <authorList>
            <consortium name="EnsemblMetazoa"/>
        </authorList>
    </citation>
    <scope>IDENTIFICATION</scope>
    <source>
        <strain evidence="1">FUMOZ</strain>
    </source>
</reference>
<evidence type="ECO:0000313" key="1">
    <source>
        <dbReference type="EnsemblMetazoa" id="AFUN006218-PA"/>
    </source>
</evidence>
<dbReference type="EnsemblMetazoa" id="AFUN006218-RA">
    <property type="protein sequence ID" value="AFUN006218-PA"/>
    <property type="gene ID" value="AFUN006218"/>
</dbReference>
<proteinExistence type="predicted"/>